<dbReference type="InterPro" id="IPR012924">
    <property type="entry name" value="TfuA_core"/>
</dbReference>
<evidence type="ECO:0000259" key="1">
    <source>
        <dbReference type="Pfam" id="PF07812"/>
    </source>
</evidence>
<feature type="domain" description="TfuA-like core" evidence="1">
    <location>
        <begin position="50"/>
        <end position="168"/>
    </location>
</feature>
<dbReference type="SUPFAM" id="SSF109998">
    <property type="entry name" value="Triger factor/SurA peptide-binding domain-like"/>
    <property type="match status" value="1"/>
</dbReference>
<protein>
    <recommendedName>
        <fullName evidence="1">TfuA-like core domain-containing protein</fullName>
    </recommendedName>
</protein>
<gene>
    <name evidence="2" type="ORF">MAE02_27510</name>
</gene>
<reference evidence="2 3" key="1">
    <citation type="submission" date="2019-07" db="EMBL/GenBank/DDBJ databases">
        <title>Whole genome shotgun sequence of Microvirga aerophila NBRC 106136.</title>
        <authorList>
            <person name="Hosoyama A."/>
            <person name="Uohara A."/>
            <person name="Ohji S."/>
            <person name="Ichikawa N."/>
        </authorList>
    </citation>
    <scope>NUCLEOTIDE SEQUENCE [LARGE SCALE GENOMIC DNA]</scope>
    <source>
        <strain evidence="2 3">NBRC 106136</strain>
    </source>
</reference>
<name>A0A512BT27_9HYPH</name>
<proteinExistence type="predicted"/>
<dbReference type="RefSeq" id="WP_114184978.1">
    <property type="nucleotide sequence ID" value="NZ_BJYU01000034.1"/>
</dbReference>
<dbReference type="AlphaFoldDB" id="A0A512BT27"/>
<keyword evidence="3" id="KW-1185">Reference proteome</keyword>
<dbReference type="Pfam" id="PF07812">
    <property type="entry name" value="TfuA"/>
    <property type="match status" value="1"/>
</dbReference>
<evidence type="ECO:0000313" key="3">
    <source>
        <dbReference type="Proteomes" id="UP000321085"/>
    </source>
</evidence>
<dbReference type="EMBL" id="BJYU01000034">
    <property type="protein sequence ID" value="GEO15055.1"/>
    <property type="molecule type" value="Genomic_DNA"/>
</dbReference>
<evidence type="ECO:0000313" key="2">
    <source>
        <dbReference type="EMBL" id="GEO15055.1"/>
    </source>
</evidence>
<organism evidence="2 3">
    <name type="scientific">Microvirga aerophila</name>
    <dbReference type="NCBI Taxonomy" id="670291"/>
    <lineage>
        <taxon>Bacteria</taxon>
        <taxon>Pseudomonadati</taxon>
        <taxon>Pseudomonadota</taxon>
        <taxon>Alphaproteobacteria</taxon>
        <taxon>Hyphomicrobiales</taxon>
        <taxon>Methylobacteriaceae</taxon>
        <taxon>Microvirga</taxon>
    </lineage>
</organism>
<dbReference type="InterPro" id="IPR027304">
    <property type="entry name" value="Trigger_fact/SurA_dom_sf"/>
</dbReference>
<comment type="caution">
    <text evidence="2">The sequence shown here is derived from an EMBL/GenBank/DDBJ whole genome shotgun (WGS) entry which is preliminary data.</text>
</comment>
<dbReference type="OrthoDB" id="118811at2"/>
<dbReference type="Proteomes" id="UP000321085">
    <property type="component" value="Unassembled WGS sequence"/>
</dbReference>
<accession>A0A512BT27</accession>
<sequence length="463" mass="51217">MTIVVFCGPTISAAEVQEHVEAVCRPPAAHGDILRAVETTPGLRAIGLIDGFFRNVPAVRHKEILWALQAGIHVFGAASMGALRAAELADFGMVGVGTIFEDLKIGRIEDDDEVAVEHGPAELGYIPLSDAMVDIRATLDAACAADLIGDETRGQLLDHGKATFYADRHWPDLIRQSRIAGADARELTALEDWLPTGRVNRKRLDAVAMLTAIRQFMAPDPAPFMPGFAFERTEAWERDRAAARALSSEGDGLLLIEDVLDELRLLPRDHARIRREALSRALALHEAKRRGLAPTDDVLENVLRDWLRELGAGLSRTLRESRLNEMELEAFLREEALVRQVVDLSDEAIRAALLNTLRSRGWLHALAARAEAKKRALEEMGKDSVATHTGGISPADLQAWFCRELAPGRLFTVRPEQLAARLGYDDPSTMSRALLREYYYRQHSTQKGITPPALSLDDRNNFP</sequence>